<protein>
    <submittedName>
        <fullName evidence="2">Uncharacterized protein</fullName>
    </submittedName>
</protein>
<reference evidence="2 3" key="1">
    <citation type="submission" date="2019-02" db="EMBL/GenBank/DDBJ databases">
        <title>Deep-cultivation of Planctomycetes and their phenomic and genomic characterization uncovers novel biology.</title>
        <authorList>
            <person name="Wiegand S."/>
            <person name="Jogler M."/>
            <person name="Boedeker C."/>
            <person name="Pinto D."/>
            <person name="Vollmers J."/>
            <person name="Rivas-Marin E."/>
            <person name="Kohn T."/>
            <person name="Peeters S.H."/>
            <person name="Heuer A."/>
            <person name="Rast P."/>
            <person name="Oberbeckmann S."/>
            <person name="Bunk B."/>
            <person name="Jeske O."/>
            <person name="Meyerdierks A."/>
            <person name="Storesund J.E."/>
            <person name="Kallscheuer N."/>
            <person name="Luecker S."/>
            <person name="Lage O.M."/>
            <person name="Pohl T."/>
            <person name="Merkel B.J."/>
            <person name="Hornburger P."/>
            <person name="Mueller R.-W."/>
            <person name="Bruemmer F."/>
            <person name="Labrenz M."/>
            <person name="Spormann A.M."/>
            <person name="Op den Camp H."/>
            <person name="Overmann J."/>
            <person name="Amann R."/>
            <person name="Jetten M.S.M."/>
            <person name="Mascher T."/>
            <person name="Medema M.H."/>
            <person name="Devos D.P."/>
            <person name="Kaster A.-K."/>
            <person name="Ovreas L."/>
            <person name="Rohde M."/>
            <person name="Galperin M.Y."/>
            <person name="Jogler C."/>
        </authorList>
    </citation>
    <scope>NUCLEOTIDE SEQUENCE [LARGE SCALE GENOMIC DNA]</scope>
    <source>
        <strain evidence="2 3">ElP</strain>
    </source>
</reference>
<dbReference type="KEGG" id="tpla:ElP_14630"/>
<name>A0A518GYB7_9BACT</name>
<evidence type="ECO:0000256" key="1">
    <source>
        <dbReference type="SAM" id="MobiDB-lite"/>
    </source>
</evidence>
<dbReference type="RefSeq" id="WP_145267944.1">
    <property type="nucleotide sequence ID" value="NZ_CP036426.1"/>
</dbReference>
<organism evidence="2 3">
    <name type="scientific">Tautonia plasticadhaerens</name>
    <dbReference type="NCBI Taxonomy" id="2527974"/>
    <lineage>
        <taxon>Bacteria</taxon>
        <taxon>Pseudomonadati</taxon>
        <taxon>Planctomycetota</taxon>
        <taxon>Planctomycetia</taxon>
        <taxon>Isosphaerales</taxon>
        <taxon>Isosphaeraceae</taxon>
        <taxon>Tautonia</taxon>
    </lineage>
</organism>
<sequence>MTVPSRSASKDAANSTSAAPGSRPPPAAALSLADIPASGLDDEHLELIQGQLAVLGRLGVVGVLGHLRREFSPVLVRGELLEELRRHEPAGGAVTFPHSPEGAVDWCWGLPRPAAFGAVANHL</sequence>
<dbReference type="EMBL" id="CP036426">
    <property type="protein sequence ID" value="QDV33589.1"/>
    <property type="molecule type" value="Genomic_DNA"/>
</dbReference>
<keyword evidence="3" id="KW-1185">Reference proteome</keyword>
<accession>A0A518GYB7</accession>
<proteinExistence type="predicted"/>
<evidence type="ECO:0000313" key="3">
    <source>
        <dbReference type="Proteomes" id="UP000317835"/>
    </source>
</evidence>
<dbReference type="Proteomes" id="UP000317835">
    <property type="component" value="Chromosome"/>
</dbReference>
<feature type="region of interest" description="Disordered" evidence="1">
    <location>
        <begin position="1"/>
        <end position="29"/>
    </location>
</feature>
<gene>
    <name evidence="2" type="ORF">ElP_14630</name>
</gene>
<evidence type="ECO:0000313" key="2">
    <source>
        <dbReference type="EMBL" id="QDV33589.1"/>
    </source>
</evidence>
<dbReference type="AlphaFoldDB" id="A0A518GYB7"/>